<evidence type="ECO:0000256" key="1">
    <source>
        <dbReference type="ARBA" id="ARBA00004141"/>
    </source>
</evidence>
<evidence type="ECO:0000256" key="4">
    <source>
        <dbReference type="ARBA" id="ARBA00022692"/>
    </source>
</evidence>
<comment type="subcellular location">
    <subcellularLocation>
        <location evidence="1">Membrane</location>
        <topology evidence="1">Multi-pass membrane protein</topology>
    </subcellularLocation>
</comment>
<feature type="transmembrane region" description="Helical" evidence="8">
    <location>
        <begin position="266"/>
        <end position="288"/>
    </location>
</feature>
<feature type="transmembrane region" description="Helical" evidence="8">
    <location>
        <begin position="419"/>
        <end position="438"/>
    </location>
</feature>
<evidence type="ECO:0000256" key="7">
    <source>
        <dbReference type="ARBA" id="ARBA00031174"/>
    </source>
</evidence>
<evidence type="ECO:0000256" key="2">
    <source>
        <dbReference type="ARBA" id="ARBA00006772"/>
    </source>
</evidence>
<dbReference type="PANTHER" id="PTHR10283:SF82">
    <property type="entry name" value="SOLUTE CARRIER FAMILY 13 MEMBER 2"/>
    <property type="match status" value="1"/>
</dbReference>
<keyword evidence="4 8" id="KW-0812">Transmembrane</keyword>
<reference evidence="9 10" key="1">
    <citation type="submission" date="2019-07" db="EMBL/GenBank/DDBJ databases">
        <authorList>
            <person name="Hibberd C M."/>
            <person name="Gehrig L. J."/>
            <person name="Chang H.-W."/>
            <person name="Venkatesh S."/>
        </authorList>
    </citation>
    <scope>NUCLEOTIDE SEQUENCE [LARGE SCALE GENOMIC DNA]</scope>
    <source>
        <strain evidence="9">Dorea_longicatena_SSTS_Bg7063</strain>
    </source>
</reference>
<dbReference type="PANTHER" id="PTHR10283">
    <property type="entry name" value="SOLUTE CARRIER FAMILY 13 MEMBER"/>
    <property type="match status" value="1"/>
</dbReference>
<dbReference type="GO" id="GO:0008514">
    <property type="term" value="F:organic anion transmembrane transporter activity"/>
    <property type="evidence" value="ECO:0007669"/>
    <property type="project" value="UniProtKB-ARBA"/>
</dbReference>
<feature type="transmembrane region" description="Helical" evidence="8">
    <location>
        <begin position="331"/>
        <end position="351"/>
    </location>
</feature>
<evidence type="ECO:0000313" key="9">
    <source>
        <dbReference type="EMBL" id="VUX12978.1"/>
    </source>
</evidence>
<gene>
    <name evidence="9" type="ORF">DLSSTS7063_00253</name>
</gene>
<feature type="transmembrane region" description="Helical" evidence="8">
    <location>
        <begin position="59"/>
        <end position="80"/>
    </location>
</feature>
<organism evidence="9 10">
    <name type="scientific">Dorea longicatena</name>
    <dbReference type="NCBI Taxonomy" id="88431"/>
    <lineage>
        <taxon>Bacteria</taxon>
        <taxon>Bacillati</taxon>
        <taxon>Bacillota</taxon>
        <taxon>Clostridia</taxon>
        <taxon>Lachnospirales</taxon>
        <taxon>Lachnospiraceae</taxon>
        <taxon>Dorea</taxon>
    </lineage>
</organism>
<dbReference type="InterPro" id="IPR001898">
    <property type="entry name" value="SLC13A/DASS"/>
</dbReference>
<dbReference type="EMBL" id="CABHNM010000045">
    <property type="protein sequence ID" value="VUX12978.1"/>
    <property type="molecule type" value="Genomic_DNA"/>
</dbReference>
<protein>
    <recommendedName>
        <fullName evidence="3">Sodium-dependent dicarboxylate transporter SdcS</fullName>
    </recommendedName>
    <alternativeName>
        <fullName evidence="7">Na(+)/dicarboxylate symporter</fullName>
    </alternativeName>
</protein>
<keyword evidence="6 8" id="KW-0472">Membrane</keyword>
<evidence type="ECO:0000313" key="10">
    <source>
        <dbReference type="Proteomes" id="UP000398619"/>
    </source>
</evidence>
<keyword evidence="5 8" id="KW-1133">Transmembrane helix</keyword>
<feature type="transmembrane region" description="Helical" evidence="8">
    <location>
        <begin position="172"/>
        <end position="193"/>
    </location>
</feature>
<feature type="transmembrane region" description="Helical" evidence="8">
    <location>
        <begin position="363"/>
        <end position="387"/>
    </location>
</feature>
<dbReference type="Pfam" id="PF00939">
    <property type="entry name" value="Na_sulph_symp"/>
    <property type="match status" value="1"/>
</dbReference>
<dbReference type="GO" id="GO:1905039">
    <property type="term" value="P:carboxylic acid transmembrane transport"/>
    <property type="evidence" value="ECO:0007669"/>
    <property type="project" value="UniProtKB-ARBA"/>
</dbReference>
<dbReference type="Proteomes" id="UP000398619">
    <property type="component" value="Unassembled WGS sequence"/>
</dbReference>
<feature type="transmembrane region" description="Helical" evidence="8">
    <location>
        <begin position="35"/>
        <end position="52"/>
    </location>
</feature>
<feature type="transmembrane region" description="Helical" evidence="8">
    <location>
        <begin position="295"/>
        <end position="316"/>
    </location>
</feature>
<feature type="transmembrane region" description="Helical" evidence="8">
    <location>
        <begin position="214"/>
        <end position="237"/>
    </location>
</feature>
<evidence type="ECO:0000256" key="6">
    <source>
        <dbReference type="ARBA" id="ARBA00023136"/>
    </source>
</evidence>
<feature type="transmembrane region" description="Helical" evidence="8">
    <location>
        <begin position="458"/>
        <end position="476"/>
    </location>
</feature>
<sequence>MQNKKTVKEAVFLVLALIVMIGSRFMPAAGLSKDAWAVLGVFFGSLIMWIGISIDWPSMITLMALGLIPVFGFSGTFAGAFGNTTVAFLLFTFMLVYPLSKTHFVRRCAIAFITNKIARKGPWHFICFVFAAVTFMGLFISPSVLFVAFMPFLEDIFKVLELKKGGKVGNVLMMGTAFCISLSSGMTAIGHVWPTMAIGYYTASTGKDINQFQYMAMGIPTGIILIIILILIFKFIYRPDDINTINPEKAMSLRGTVPEADAKEKIILAVMFLTVFLWVFPSLVKGVLPKFYETVNGWSTAMPPLLGCIILFIVHVDGERIMNFKETASKGVLWGSILMTAAATQLGACLTNQDVGISSWLTGALQPLTAHMPVIGMILFFMTWAVIETNFSSNIVTTTVVSAVALSVLSALPSGSVNIVAVVSMVGFAAAISNMTPAGQSTVNTVAIGSGWTDTKSMFIWGGLFAIISIFIRNILNVRWIMCWRRKALHVFFIQES</sequence>
<dbReference type="AlphaFoldDB" id="A0A564U0D4"/>
<evidence type="ECO:0000256" key="8">
    <source>
        <dbReference type="SAM" id="Phobius"/>
    </source>
</evidence>
<name>A0A564U0D4_9FIRM</name>
<accession>A0A564U0D4</accession>
<dbReference type="RefSeq" id="WP_144100950.1">
    <property type="nucleotide sequence ID" value="NZ_CABHNM010000045.1"/>
</dbReference>
<dbReference type="GO" id="GO:0005886">
    <property type="term" value="C:plasma membrane"/>
    <property type="evidence" value="ECO:0007669"/>
    <property type="project" value="TreeGrafter"/>
</dbReference>
<feature type="transmembrane region" description="Helical" evidence="8">
    <location>
        <begin position="86"/>
        <end position="104"/>
    </location>
</feature>
<evidence type="ECO:0000256" key="3">
    <source>
        <dbReference type="ARBA" id="ARBA00020150"/>
    </source>
</evidence>
<feature type="transmembrane region" description="Helical" evidence="8">
    <location>
        <begin position="393"/>
        <end position="412"/>
    </location>
</feature>
<proteinExistence type="inferred from homology"/>
<feature type="transmembrane region" description="Helical" evidence="8">
    <location>
        <begin position="125"/>
        <end position="152"/>
    </location>
</feature>
<evidence type="ECO:0000256" key="5">
    <source>
        <dbReference type="ARBA" id="ARBA00022989"/>
    </source>
</evidence>
<comment type="similarity">
    <text evidence="2">Belongs to the SLC13A/DASS transporter (TC 2.A.47) family. NADC subfamily.</text>
</comment>